<evidence type="ECO:0000256" key="2">
    <source>
        <dbReference type="ARBA" id="ARBA00022617"/>
    </source>
</evidence>
<dbReference type="GO" id="GO:0016705">
    <property type="term" value="F:oxidoreductase activity, acting on paired donors, with incorporation or reduction of molecular oxygen"/>
    <property type="evidence" value="ECO:0007669"/>
    <property type="project" value="InterPro"/>
</dbReference>
<dbReference type="Proteomes" id="UP000215914">
    <property type="component" value="Chromosome 9"/>
</dbReference>
<dbReference type="PROSITE" id="PS00086">
    <property type="entry name" value="CYTOCHROME_P450"/>
    <property type="match status" value="1"/>
</dbReference>
<comment type="similarity">
    <text evidence="8">Belongs to the cytochrome P450 family.</text>
</comment>
<evidence type="ECO:0000256" key="3">
    <source>
        <dbReference type="ARBA" id="ARBA00022723"/>
    </source>
</evidence>
<feature type="transmembrane region" description="Helical" evidence="9">
    <location>
        <begin position="6"/>
        <end position="27"/>
    </location>
</feature>
<dbReference type="EMBL" id="MNCJ02000324">
    <property type="protein sequence ID" value="KAF5792390.1"/>
    <property type="molecule type" value="Genomic_DNA"/>
</dbReference>
<evidence type="ECO:0000256" key="8">
    <source>
        <dbReference type="RuleBase" id="RU000461"/>
    </source>
</evidence>
<comment type="cofactor">
    <cofactor evidence="1 7">
        <name>heme</name>
        <dbReference type="ChEBI" id="CHEBI:30413"/>
    </cofactor>
</comment>
<evidence type="ECO:0000256" key="7">
    <source>
        <dbReference type="PIRSR" id="PIRSR602401-1"/>
    </source>
</evidence>
<dbReference type="FunFam" id="1.10.630.10:FF:000026">
    <property type="entry name" value="Cytochrome P450 82C4"/>
    <property type="match status" value="1"/>
</dbReference>
<evidence type="ECO:0000313" key="11">
    <source>
        <dbReference type="EMBL" id="OTG16144.1"/>
    </source>
</evidence>
<dbReference type="GO" id="GO:0005506">
    <property type="term" value="F:iron ion binding"/>
    <property type="evidence" value="ECO:0007669"/>
    <property type="project" value="InterPro"/>
</dbReference>
<dbReference type="GO" id="GO:0004497">
    <property type="term" value="F:monooxygenase activity"/>
    <property type="evidence" value="ECO:0000318"/>
    <property type="project" value="GO_Central"/>
</dbReference>
<keyword evidence="9" id="KW-1133">Transmembrane helix</keyword>
<dbReference type="PANTHER" id="PTHR47947:SF43">
    <property type="entry name" value="CYTOCHROME P450-RELATED"/>
    <property type="match status" value="1"/>
</dbReference>
<keyword evidence="12" id="KW-1185">Reference proteome</keyword>
<protein>
    <submittedName>
        <fullName evidence="10 11">Cytochrome P450</fullName>
    </submittedName>
</protein>
<keyword evidence="3 7" id="KW-0479">Metal-binding</keyword>
<evidence type="ECO:0000313" key="12">
    <source>
        <dbReference type="Proteomes" id="UP000215914"/>
    </source>
</evidence>
<dbReference type="STRING" id="4232.A0A251TZ21"/>
<sequence>MEFHLSSSSTLTAILFVTVIAFLLQILNRKRVNKEPPRAKGAWPIIGHLHLLGGSNLPHHVLSDMANKYGPIFTIKLGVHQALVVSNAEIAKDCYTTNDKAFASRPKSTAAEIMGYNYALIGLAPYGDYWRKVRKMLTLEVFSQRRVEMIEHVRVSEVKASMKDMYETWLKNKESEGSDMVKMELSGWFGSMILNVVLRILSGKRLPLNHKEGIRSRKAVRDFFELLGAFVVSDFVPFLEVFDIGGYKKKMKVAGQEMDNILEGWLQERKREKASGQNQHEGNQVFIDVLISILQDASEEDFPGHDHDTVIKASCLAILIAASDSMAVTLTWALSLLLNNPKTMKNIQDEIDEHVGRNRLVQQSDTKKLVYLQAVIKETLRLHPPGPLSVPHESTEDCVVSGYNIPKGTRLLVNLYKLHRDPNVWSDPYEFQPERFLTTQKDIDLRGNHFELLPFSSGRRMCPGIFFALESLSLALASVLQQFTVTKTSDEPIDMTEGVGLTTDRATPLEVLIAPRLSYNMYSTDA</sequence>
<dbReference type="GO" id="GO:0020037">
    <property type="term" value="F:heme binding"/>
    <property type="evidence" value="ECO:0007669"/>
    <property type="project" value="InterPro"/>
</dbReference>
<keyword evidence="2 7" id="KW-0349">Heme</keyword>
<evidence type="ECO:0000256" key="9">
    <source>
        <dbReference type="SAM" id="Phobius"/>
    </source>
</evidence>
<dbReference type="OMA" id="GWIREHK"/>
<evidence type="ECO:0000256" key="1">
    <source>
        <dbReference type="ARBA" id="ARBA00001971"/>
    </source>
</evidence>
<dbReference type="InterPro" id="IPR001128">
    <property type="entry name" value="Cyt_P450"/>
</dbReference>
<dbReference type="SUPFAM" id="SSF48264">
    <property type="entry name" value="Cytochrome P450"/>
    <property type="match status" value="1"/>
</dbReference>
<gene>
    <name evidence="11" type="ORF">HannXRQ_Chr09g0268181</name>
    <name evidence="10" type="ORF">HanXRQr2_Chr09g0405471</name>
</gene>
<dbReference type="InterPro" id="IPR002401">
    <property type="entry name" value="Cyt_P450_E_grp-I"/>
</dbReference>
<keyword evidence="4 8" id="KW-0560">Oxidoreductase</keyword>
<keyword evidence="9" id="KW-0472">Membrane</keyword>
<dbReference type="InterPro" id="IPR036396">
    <property type="entry name" value="Cyt_P450_sf"/>
</dbReference>
<dbReference type="CDD" id="cd20654">
    <property type="entry name" value="CYP82"/>
    <property type="match status" value="1"/>
</dbReference>
<evidence type="ECO:0000313" key="10">
    <source>
        <dbReference type="EMBL" id="KAF5792390.1"/>
    </source>
</evidence>
<keyword evidence="6 8" id="KW-0503">Monooxygenase</keyword>
<dbReference type="Pfam" id="PF00067">
    <property type="entry name" value="p450"/>
    <property type="match status" value="1"/>
</dbReference>
<dbReference type="InterPro" id="IPR050651">
    <property type="entry name" value="Plant_Cytochrome_P450_Monoox"/>
</dbReference>
<name>A0A251TZ21_HELAN</name>
<dbReference type="OrthoDB" id="2789670at2759"/>
<dbReference type="InParanoid" id="A0A251TZ21"/>
<dbReference type="Gramene" id="mRNA:HanXRQr2_Chr09g0405471">
    <property type="protein sequence ID" value="mRNA:HanXRQr2_Chr09g0405471"/>
    <property type="gene ID" value="HanXRQr2_Chr09g0405471"/>
</dbReference>
<dbReference type="PRINTS" id="PR00463">
    <property type="entry name" value="EP450I"/>
</dbReference>
<feature type="binding site" description="axial binding residue" evidence="7">
    <location>
        <position position="462"/>
    </location>
    <ligand>
        <name>heme</name>
        <dbReference type="ChEBI" id="CHEBI:30413"/>
    </ligand>
    <ligandPart>
        <name>Fe</name>
        <dbReference type="ChEBI" id="CHEBI:18248"/>
    </ligandPart>
</feature>
<reference evidence="10 12" key="1">
    <citation type="journal article" date="2017" name="Nature">
        <title>The sunflower genome provides insights into oil metabolism, flowering and Asterid evolution.</title>
        <authorList>
            <person name="Badouin H."/>
            <person name="Gouzy J."/>
            <person name="Grassa C.J."/>
            <person name="Murat F."/>
            <person name="Staton S.E."/>
            <person name="Cottret L."/>
            <person name="Lelandais-Briere C."/>
            <person name="Owens G.L."/>
            <person name="Carrere S."/>
            <person name="Mayjonade B."/>
            <person name="Legrand L."/>
            <person name="Gill N."/>
            <person name="Kane N.C."/>
            <person name="Bowers J.E."/>
            <person name="Hubner S."/>
            <person name="Bellec A."/>
            <person name="Berard A."/>
            <person name="Berges H."/>
            <person name="Blanchet N."/>
            <person name="Boniface M.C."/>
            <person name="Brunel D."/>
            <person name="Catrice O."/>
            <person name="Chaidir N."/>
            <person name="Claudel C."/>
            <person name="Donnadieu C."/>
            <person name="Faraut T."/>
            <person name="Fievet G."/>
            <person name="Helmstetter N."/>
            <person name="King M."/>
            <person name="Knapp S.J."/>
            <person name="Lai Z."/>
            <person name="Le Paslier M.C."/>
            <person name="Lippi Y."/>
            <person name="Lorenzon L."/>
            <person name="Mandel J.R."/>
            <person name="Marage G."/>
            <person name="Marchand G."/>
            <person name="Marquand E."/>
            <person name="Bret-Mestries E."/>
            <person name="Morien E."/>
            <person name="Nambeesan S."/>
            <person name="Nguyen T."/>
            <person name="Pegot-Espagnet P."/>
            <person name="Pouilly N."/>
            <person name="Raftis F."/>
            <person name="Sallet E."/>
            <person name="Schiex T."/>
            <person name="Thomas J."/>
            <person name="Vandecasteele C."/>
            <person name="Vares D."/>
            <person name="Vear F."/>
            <person name="Vautrin S."/>
            <person name="Crespi M."/>
            <person name="Mangin B."/>
            <person name="Burke J.M."/>
            <person name="Salse J."/>
            <person name="Munos S."/>
            <person name="Vincourt P."/>
            <person name="Rieseberg L.H."/>
            <person name="Langlade N.B."/>
        </authorList>
    </citation>
    <scope>NUCLEOTIDE SEQUENCE [LARGE SCALE GENOMIC DNA]</scope>
    <source>
        <strain evidence="12">cv. SF193</strain>
        <tissue evidence="10">Leaves</tissue>
    </source>
</reference>
<proteinExistence type="inferred from homology"/>
<dbReference type="Gene3D" id="1.10.630.10">
    <property type="entry name" value="Cytochrome P450"/>
    <property type="match status" value="1"/>
</dbReference>
<keyword evidence="9" id="KW-0812">Transmembrane</keyword>
<reference evidence="10" key="3">
    <citation type="submission" date="2020-06" db="EMBL/GenBank/DDBJ databases">
        <title>Helianthus annuus Genome sequencing and assembly Release 2.</title>
        <authorList>
            <person name="Gouzy J."/>
            <person name="Langlade N."/>
            <person name="Munos S."/>
        </authorList>
    </citation>
    <scope>NUCLEOTIDE SEQUENCE</scope>
    <source>
        <tissue evidence="10">Leaves</tissue>
    </source>
</reference>
<evidence type="ECO:0000256" key="5">
    <source>
        <dbReference type="ARBA" id="ARBA00023004"/>
    </source>
</evidence>
<keyword evidence="5 7" id="KW-0408">Iron</keyword>
<evidence type="ECO:0000256" key="6">
    <source>
        <dbReference type="ARBA" id="ARBA00023033"/>
    </source>
</evidence>
<dbReference type="EMBL" id="CM007898">
    <property type="protein sequence ID" value="OTG16144.1"/>
    <property type="molecule type" value="Genomic_DNA"/>
</dbReference>
<dbReference type="PRINTS" id="PR00385">
    <property type="entry name" value="P450"/>
</dbReference>
<dbReference type="AlphaFoldDB" id="A0A251TZ21"/>
<accession>A0A251TZ21</accession>
<dbReference type="InterPro" id="IPR017972">
    <property type="entry name" value="Cyt_P450_CS"/>
</dbReference>
<dbReference type="PANTHER" id="PTHR47947">
    <property type="entry name" value="CYTOCHROME P450 82C3-RELATED"/>
    <property type="match status" value="1"/>
</dbReference>
<organism evidence="11 12">
    <name type="scientific">Helianthus annuus</name>
    <name type="common">Common sunflower</name>
    <dbReference type="NCBI Taxonomy" id="4232"/>
    <lineage>
        <taxon>Eukaryota</taxon>
        <taxon>Viridiplantae</taxon>
        <taxon>Streptophyta</taxon>
        <taxon>Embryophyta</taxon>
        <taxon>Tracheophyta</taxon>
        <taxon>Spermatophyta</taxon>
        <taxon>Magnoliopsida</taxon>
        <taxon>eudicotyledons</taxon>
        <taxon>Gunneridae</taxon>
        <taxon>Pentapetalae</taxon>
        <taxon>asterids</taxon>
        <taxon>campanulids</taxon>
        <taxon>Asterales</taxon>
        <taxon>Asteraceae</taxon>
        <taxon>Asteroideae</taxon>
        <taxon>Heliantheae alliance</taxon>
        <taxon>Heliantheae</taxon>
        <taxon>Helianthus</taxon>
    </lineage>
</organism>
<reference evidence="11" key="2">
    <citation type="submission" date="2017-02" db="EMBL/GenBank/DDBJ databases">
        <title>Sunflower complete genome.</title>
        <authorList>
            <person name="Langlade N."/>
            <person name="Munos S."/>
        </authorList>
    </citation>
    <scope>NUCLEOTIDE SEQUENCE [LARGE SCALE GENOMIC DNA]</scope>
    <source>
        <tissue evidence="11">Leaves</tissue>
    </source>
</reference>
<evidence type="ECO:0000256" key="4">
    <source>
        <dbReference type="ARBA" id="ARBA00023002"/>
    </source>
</evidence>